<keyword evidence="4" id="KW-1185">Reference proteome</keyword>
<dbReference type="EMBL" id="FO203431">
    <property type="protein sequence ID" value="CCH87150.1"/>
    <property type="molecule type" value="Genomic_DNA"/>
</dbReference>
<gene>
    <name evidence="3" type="ordered locus">MODMU_1711</name>
</gene>
<dbReference type="InterPro" id="IPR007569">
    <property type="entry name" value="DUF559"/>
</dbReference>
<dbReference type="Gene3D" id="3.40.960.10">
    <property type="entry name" value="VSR Endonuclease"/>
    <property type="match status" value="1"/>
</dbReference>
<evidence type="ECO:0000313" key="3">
    <source>
        <dbReference type="EMBL" id="CCH87150.1"/>
    </source>
</evidence>
<dbReference type="KEGG" id="mmar:MODMU_1711"/>
<dbReference type="STRING" id="477641.MODMU_1711"/>
<evidence type="ECO:0000259" key="2">
    <source>
        <dbReference type="Pfam" id="PF04480"/>
    </source>
</evidence>
<name>I4EUT7_MODI5</name>
<dbReference type="eggNOG" id="COG2852">
    <property type="taxonomic scope" value="Bacteria"/>
</dbReference>
<dbReference type="AlphaFoldDB" id="I4EUT7"/>
<evidence type="ECO:0000313" key="4">
    <source>
        <dbReference type="Proteomes" id="UP000006461"/>
    </source>
</evidence>
<dbReference type="OrthoDB" id="5243722at2"/>
<dbReference type="OMA" id="WAHAPRT"/>
<evidence type="ECO:0000256" key="1">
    <source>
        <dbReference type="SAM" id="MobiDB-lite"/>
    </source>
</evidence>
<dbReference type="Pfam" id="PF04480">
    <property type="entry name" value="DUF559"/>
    <property type="match status" value="1"/>
</dbReference>
<feature type="region of interest" description="Disordered" evidence="1">
    <location>
        <begin position="310"/>
        <end position="354"/>
    </location>
</feature>
<dbReference type="Proteomes" id="UP000006461">
    <property type="component" value="Chromosome"/>
</dbReference>
<protein>
    <recommendedName>
        <fullName evidence="2">DUF559 domain-containing protein</fullName>
    </recommendedName>
</protein>
<dbReference type="HOGENOM" id="CLU_052626_3_2_11"/>
<feature type="domain" description="DUF559" evidence="2">
    <location>
        <begin position="230"/>
        <end position="299"/>
    </location>
</feature>
<proteinExistence type="predicted"/>
<sequence>MHALPPLLPAGVGRRDDLALATSSTSVNRWLSSGALVLVHPGVVALPDRIDDWQVRASAATLWTRAPLSHLSALTAAGLLTAAPPGPVHVTVPADRWPRGAAGVVAHRTTRPIGRTEGTSTPRLPVARSLVDAWGWAHAPRTNPRAGAERPLVRQLVIDAVRRRDVSVPQVREQSDGQPVHAGRAALGALLDLVEAGCQSELEIFGVTHVLHIPGIPAPVQQHRVFLPDGRYVDLDAAYVGARVGVELDGHRYHSSREDRERDMRKDTALATLGWISLRYSYRRLTGEPSACRREIEAVVRGRLDRRTPVARNLEGSGPLAYEGQPITPTSRGGRGRACAGRSSGSRAAGRRPG</sequence>
<reference evidence="3 4" key="1">
    <citation type="journal article" date="2012" name="J. Bacteriol.">
        <title>Genome Sequence of Radiation-Resistant Modestobacter marinus Strain BC501, a Representative Actinobacterium That Thrives on Calcareous Stone Surfaces.</title>
        <authorList>
            <person name="Normand P."/>
            <person name="Gury J."/>
            <person name="Pujic P."/>
            <person name="Chouaia B."/>
            <person name="Crotti E."/>
            <person name="Brusetti L."/>
            <person name="Daffonchio D."/>
            <person name="Vacherie B."/>
            <person name="Barbe V."/>
            <person name="Medigue C."/>
            <person name="Calteau A."/>
            <person name="Ghodhbane-Gtari F."/>
            <person name="Essoussi I."/>
            <person name="Nouioui I."/>
            <person name="Abbassi-Ghozzi I."/>
            <person name="Gtari M."/>
        </authorList>
    </citation>
    <scope>NUCLEOTIDE SEQUENCE [LARGE SCALE GENOMIC DNA]</scope>
    <source>
        <strain evidence="4">BC 501</strain>
    </source>
</reference>
<feature type="compositionally biased region" description="Low complexity" evidence="1">
    <location>
        <begin position="337"/>
        <end position="348"/>
    </location>
</feature>
<organism evidence="3 4">
    <name type="scientific">Modestobacter italicus (strain DSM 44449 / CECT 9708 / BC 501)</name>
    <dbReference type="NCBI Taxonomy" id="2732864"/>
    <lineage>
        <taxon>Bacteria</taxon>
        <taxon>Bacillati</taxon>
        <taxon>Actinomycetota</taxon>
        <taxon>Actinomycetes</taxon>
        <taxon>Geodermatophilales</taxon>
        <taxon>Geodermatophilaceae</taxon>
        <taxon>Modestobacter</taxon>
    </lineage>
</organism>
<accession>I4EUT7</accession>